<dbReference type="Pfam" id="PF12079">
    <property type="entry name" value="DUF3558"/>
    <property type="match status" value="1"/>
</dbReference>
<dbReference type="RefSeq" id="WP_326567240.1">
    <property type="nucleotide sequence ID" value="NZ_CP142149.1"/>
</dbReference>
<feature type="chain" id="PRO_5046802660" evidence="2">
    <location>
        <begin position="29"/>
        <end position="205"/>
    </location>
</feature>
<evidence type="ECO:0000256" key="2">
    <source>
        <dbReference type="SAM" id="SignalP"/>
    </source>
</evidence>
<dbReference type="EMBL" id="CP142149">
    <property type="protein sequence ID" value="WSE28236.1"/>
    <property type="molecule type" value="Genomic_DNA"/>
</dbReference>
<feature type="signal peptide" evidence="2">
    <location>
        <begin position="1"/>
        <end position="28"/>
    </location>
</feature>
<evidence type="ECO:0000313" key="4">
    <source>
        <dbReference type="Proteomes" id="UP001330812"/>
    </source>
</evidence>
<dbReference type="PROSITE" id="PS51257">
    <property type="entry name" value="PROKAR_LIPOPROTEIN"/>
    <property type="match status" value="1"/>
</dbReference>
<reference evidence="3 4" key="1">
    <citation type="journal article" date="2015" name="Int. J. Syst. Evol. Microbiol.">
        <title>Amycolatopsis rhabdoformis sp. nov., an actinomycete isolated from a tropical forest soil.</title>
        <authorList>
            <person name="Souza W.R."/>
            <person name="Silva R.E."/>
            <person name="Goodfellow M."/>
            <person name="Busarakam K."/>
            <person name="Figueiro F.S."/>
            <person name="Ferreira D."/>
            <person name="Rodrigues-Filho E."/>
            <person name="Moraes L.A.B."/>
            <person name="Zucchi T.D."/>
        </authorList>
    </citation>
    <scope>NUCLEOTIDE SEQUENCE [LARGE SCALE GENOMIC DNA]</scope>
    <source>
        <strain evidence="3 4">NCIMB 14900</strain>
    </source>
</reference>
<keyword evidence="4" id="KW-1185">Reference proteome</keyword>
<dbReference type="InterPro" id="IPR024520">
    <property type="entry name" value="DUF3558"/>
</dbReference>
<keyword evidence="2" id="KW-0732">Signal</keyword>
<dbReference type="Proteomes" id="UP001330812">
    <property type="component" value="Chromosome"/>
</dbReference>
<evidence type="ECO:0000256" key="1">
    <source>
        <dbReference type="SAM" id="MobiDB-lite"/>
    </source>
</evidence>
<organism evidence="3 4">
    <name type="scientific">Amycolatopsis rhabdoformis</name>
    <dbReference type="NCBI Taxonomy" id="1448059"/>
    <lineage>
        <taxon>Bacteria</taxon>
        <taxon>Bacillati</taxon>
        <taxon>Actinomycetota</taxon>
        <taxon>Actinomycetes</taxon>
        <taxon>Pseudonocardiales</taxon>
        <taxon>Pseudonocardiaceae</taxon>
        <taxon>Amycolatopsis</taxon>
    </lineage>
</organism>
<evidence type="ECO:0000313" key="3">
    <source>
        <dbReference type="EMBL" id="WSE28236.1"/>
    </source>
</evidence>
<sequence length="205" mass="20697">MRARRSSALTIACLAAAALTGCSGGTTTGTPTTPSSAPSSAGGGLPTDGAPTVQNPIQNTSAAETNPCSSASNSEVASLNVTVSNTRTEDMSPGQSCVWVLNDSAGVISGGLNVGNKLGLSSLYRQHSQGQLAVFTPLQPVDGYPAVAYNRITASQGTCQLAVGVRDDLTYTVIAQLRSGNPYLNNPCDLSSKLAGIAISHLKGA</sequence>
<protein>
    <submittedName>
        <fullName evidence="3">DUF3558 family protein</fullName>
    </submittedName>
</protein>
<feature type="compositionally biased region" description="Polar residues" evidence="1">
    <location>
        <begin position="52"/>
        <end position="74"/>
    </location>
</feature>
<proteinExistence type="predicted"/>
<feature type="region of interest" description="Disordered" evidence="1">
    <location>
        <begin position="24"/>
        <end position="74"/>
    </location>
</feature>
<feature type="compositionally biased region" description="Low complexity" evidence="1">
    <location>
        <begin position="28"/>
        <end position="40"/>
    </location>
</feature>
<gene>
    <name evidence="3" type="ORF">VSH64_36165</name>
</gene>
<name>A0ABZ1I2R9_9PSEU</name>
<accession>A0ABZ1I2R9</accession>